<dbReference type="InterPro" id="IPR056884">
    <property type="entry name" value="NPHP3-like_N"/>
</dbReference>
<dbReference type="PANTHER" id="PTHR10039:SF14">
    <property type="entry name" value="NACHT DOMAIN-CONTAINING PROTEIN"/>
    <property type="match status" value="1"/>
</dbReference>
<dbReference type="Pfam" id="PF24883">
    <property type="entry name" value="NPHP3_N"/>
    <property type="match status" value="1"/>
</dbReference>
<name>A0AAV9HX90_9PEZI</name>
<dbReference type="Pfam" id="PF24809">
    <property type="entry name" value="DUF7708"/>
    <property type="match status" value="1"/>
</dbReference>
<comment type="caution">
    <text evidence="5">The sequence shown here is derived from an EMBL/GenBank/DDBJ whole genome shotgun (WGS) entry which is preliminary data.</text>
</comment>
<organism evidence="5 6">
    <name type="scientific">Cladorrhinum samala</name>
    <dbReference type="NCBI Taxonomy" id="585594"/>
    <lineage>
        <taxon>Eukaryota</taxon>
        <taxon>Fungi</taxon>
        <taxon>Dikarya</taxon>
        <taxon>Ascomycota</taxon>
        <taxon>Pezizomycotina</taxon>
        <taxon>Sordariomycetes</taxon>
        <taxon>Sordariomycetidae</taxon>
        <taxon>Sordariales</taxon>
        <taxon>Podosporaceae</taxon>
        <taxon>Cladorrhinum</taxon>
    </lineage>
</organism>
<evidence type="ECO:0000313" key="6">
    <source>
        <dbReference type="Proteomes" id="UP001321749"/>
    </source>
</evidence>
<reference evidence="5" key="1">
    <citation type="journal article" date="2023" name="Mol. Phylogenet. Evol.">
        <title>Genome-scale phylogeny and comparative genomics of the fungal order Sordariales.</title>
        <authorList>
            <person name="Hensen N."/>
            <person name="Bonometti L."/>
            <person name="Westerberg I."/>
            <person name="Brannstrom I.O."/>
            <person name="Guillou S."/>
            <person name="Cros-Aarteil S."/>
            <person name="Calhoun S."/>
            <person name="Haridas S."/>
            <person name="Kuo A."/>
            <person name="Mondo S."/>
            <person name="Pangilinan J."/>
            <person name="Riley R."/>
            <person name="LaButti K."/>
            <person name="Andreopoulos B."/>
            <person name="Lipzen A."/>
            <person name="Chen C."/>
            <person name="Yan M."/>
            <person name="Daum C."/>
            <person name="Ng V."/>
            <person name="Clum A."/>
            <person name="Steindorff A."/>
            <person name="Ohm R.A."/>
            <person name="Martin F."/>
            <person name="Silar P."/>
            <person name="Natvig D.O."/>
            <person name="Lalanne C."/>
            <person name="Gautier V."/>
            <person name="Ament-Velasquez S.L."/>
            <person name="Kruys A."/>
            <person name="Hutchinson M.I."/>
            <person name="Powell A.J."/>
            <person name="Barry K."/>
            <person name="Miller A.N."/>
            <person name="Grigoriev I.V."/>
            <person name="Debuchy R."/>
            <person name="Gladieux P."/>
            <person name="Hiltunen Thoren M."/>
            <person name="Johannesson H."/>
        </authorList>
    </citation>
    <scope>NUCLEOTIDE SEQUENCE</scope>
    <source>
        <strain evidence="5">PSN324</strain>
    </source>
</reference>
<gene>
    <name evidence="5" type="ORF">QBC42DRAFT_262787</name>
</gene>
<keyword evidence="6" id="KW-1185">Reference proteome</keyword>
<dbReference type="PANTHER" id="PTHR10039">
    <property type="entry name" value="AMELOGENIN"/>
    <property type="match status" value="1"/>
</dbReference>
<dbReference type="EMBL" id="MU864945">
    <property type="protein sequence ID" value="KAK4464765.1"/>
    <property type="molecule type" value="Genomic_DNA"/>
</dbReference>
<evidence type="ECO:0000259" key="4">
    <source>
        <dbReference type="Pfam" id="PF24883"/>
    </source>
</evidence>
<evidence type="ECO:0000256" key="1">
    <source>
        <dbReference type="ARBA" id="ARBA00022737"/>
    </source>
</evidence>
<dbReference type="Proteomes" id="UP001321749">
    <property type="component" value="Unassembled WGS sequence"/>
</dbReference>
<feature type="domain" description="Nephrocystin 3-like N-terminal" evidence="4">
    <location>
        <begin position="351"/>
        <end position="517"/>
    </location>
</feature>
<dbReference type="AlphaFoldDB" id="A0AAV9HX90"/>
<feature type="coiled-coil region" evidence="2">
    <location>
        <begin position="214"/>
        <end position="241"/>
    </location>
</feature>
<keyword evidence="2" id="KW-0175">Coiled coil</keyword>
<feature type="domain" description="DUF7708" evidence="3">
    <location>
        <begin position="120"/>
        <end position="249"/>
    </location>
</feature>
<sequence length="547" mass="62114">MTSNSEENSVENGHAQLEKIQSEVKLSYQDWYRTGVDFGFYAPAKEACSVSKDRLDKLLHSQDDEFRYGRQEQGIKPGEVLEKLLQLQNEIESKSNKKSPFAKRASDFIYNYAGFGEQISSLVRVLLPESPEYTVTLGMVFLLFKAVVTQRDREEALIGLVESISQRLPVTNFYETVFPTNAMKACVARIYARVMKILDEAIVYFRGWRLNKLVDALIHNKSKFQDLIDDLEVEYKTMQELKDAGHIAQTSDMMDVVTDTNRIVTKLYENFKSQTTAISMSMEILHAKMHTLTTQSNSMMAFEMTKHGRALQEALIGSNPDAAEELDLVLLRDFHLSPKDHWENNGIMEGFSSWSQTRRDLPLWICGTSGPNRDSWVTELSIDIVHALQPQMEVTLLHAFCDVESGASSPAGEESYRLTASGLVKRLLAQLLELHPELAYKHPDVCNNWRFQKAEGSFAKLWGIFEQLAVRISNLFIVVDRVDGCEADEKASVVDDLLPALVNMAVRLSEVTVIVTSIYDPPEMDSPLCYLQLDTRRPRDGRGQRSW</sequence>
<keyword evidence="1" id="KW-0677">Repeat</keyword>
<protein>
    <recommendedName>
        <fullName evidence="7">NWD NACHT-NTPase N-terminal domain-containing protein</fullName>
    </recommendedName>
</protein>
<reference evidence="5" key="2">
    <citation type="submission" date="2023-06" db="EMBL/GenBank/DDBJ databases">
        <authorList>
            <consortium name="Lawrence Berkeley National Laboratory"/>
            <person name="Mondo S.J."/>
            <person name="Hensen N."/>
            <person name="Bonometti L."/>
            <person name="Westerberg I."/>
            <person name="Brannstrom I.O."/>
            <person name="Guillou S."/>
            <person name="Cros-Aarteil S."/>
            <person name="Calhoun S."/>
            <person name="Haridas S."/>
            <person name="Kuo A."/>
            <person name="Pangilinan J."/>
            <person name="Riley R."/>
            <person name="Labutti K."/>
            <person name="Andreopoulos B."/>
            <person name="Lipzen A."/>
            <person name="Chen C."/>
            <person name="Yanf M."/>
            <person name="Daum C."/>
            <person name="Ng V."/>
            <person name="Clum A."/>
            <person name="Steindorff A."/>
            <person name="Ohm R."/>
            <person name="Martin F."/>
            <person name="Silar P."/>
            <person name="Natvig D."/>
            <person name="Lalanne C."/>
            <person name="Gautier V."/>
            <person name="Ament-Velasquez S.L."/>
            <person name="Kruys A."/>
            <person name="Hutchinson M.I."/>
            <person name="Powell A.J."/>
            <person name="Barry K."/>
            <person name="Miller A.N."/>
            <person name="Grigoriev I.V."/>
            <person name="Debuchy R."/>
            <person name="Gladieux P."/>
            <person name="Thoren M.H."/>
            <person name="Johannesson H."/>
        </authorList>
    </citation>
    <scope>NUCLEOTIDE SEQUENCE</scope>
    <source>
        <strain evidence="5">PSN324</strain>
    </source>
</reference>
<evidence type="ECO:0008006" key="7">
    <source>
        <dbReference type="Google" id="ProtNLM"/>
    </source>
</evidence>
<accession>A0AAV9HX90</accession>
<evidence type="ECO:0000256" key="2">
    <source>
        <dbReference type="SAM" id="Coils"/>
    </source>
</evidence>
<evidence type="ECO:0000259" key="3">
    <source>
        <dbReference type="Pfam" id="PF24809"/>
    </source>
</evidence>
<proteinExistence type="predicted"/>
<evidence type="ECO:0000313" key="5">
    <source>
        <dbReference type="EMBL" id="KAK4464765.1"/>
    </source>
</evidence>
<dbReference type="InterPro" id="IPR056125">
    <property type="entry name" value="DUF7708"/>
</dbReference>